<dbReference type="Pfam" id="PF11800">
    <property type="entry name" value="RP-C_C"/>
    <property type="match status" value="1"/>
</dbReference>
<dbReference type="AlphaFoldDB" id="A0A269XUB2"/>
<protein>
    <submittedName>
        <fullName evidence="3">Uncharacterized protein</fullName>
    </submittedName>
</protein>
<keyword evidence="4" id="KW-1185">Reference proteome</keyword>
<evidence type="ECO:0000259" key="2">
    <source>
        <dbReference type="Pfam" id="PF11800"/>
    </source>
</evidence>
<accession>A0A269XUB2</accession>
<feature type="domain" description="Plasmid replication protein C C-terminal" evidence="2">
    <location>
        <begin position="297"/>
        <end position="395"/>
    </location>
</feature>
<proteinExistence type="predicted"/>
<organism evidence="3 4">
    <name type="scientific">Acetobacter fabarum</name>
    <dbReference type="NCBI Taxonomy" id="483199"/>
    <lineage>
        <taxon>Bacteria</taxon>
        <taxon>Pseudomonadati</taxon>
        <taxon>Pseudomonadota</taxon>
        <taxon>Alphaproteobacteria</taxon>
        <taxon>Acetobacterales</taxon>
        <taxon>Acetobacteraceae</taxon>
        <taxon>Acetobacter</taxon>
    </lineage>
</organism>
<dbReference type="Pfam" id="PF03428">
    <property type="entry name" value="RP-C"/>
    <property type="match status" value="1"/>
</dbReference>
<sequence length="425" mass="47624">MLEARDELMQPPPDCPEKYALLNVLRALPRALGLSRNAYLLLLRMVEKTPTESWEMLKTPFIYAHNSTLMSWTGLSLTALRRAVRELAEAKMLVPCDGRNGQRGKRWQGAEGEIQVGFNLGALRYRWPGILGKLEEEKRRRSQVSFLRDAIADLNETVRQSADASGDQAVAMEAARIMRLRRGTEQTETLTAYYDAMKALFANVQMAGKPVDKVPENSSEPVHNASKCTPEVAPMDAQTGTHYTERKNNQTLDVDVVAPKRRNRIETMRCAGQEAPTDLGENRERSALRGFRGTAMFYLSVCPDLRDLCPTSTPNRDELADAAEQLSGQIGISFQSWRVGCAILGKFEAAVAVIVMAARRDHGESIRHPDAYFRSLVDRGARNTLFLDRSLYALRDIHGVERVDMAPVPPKMQRLKSGRRGDVRP</sequence>
<comment type="caution">
    <text evidence="3">The sequence shown here is derived from an EMBL/GenBank/DDBJ whole genome shotgun (WGS) entry which is preliminary data.</text>
</comment>
<dbReference type="OrthoDB" id="7488837at2"/>
<reference evidence="3 4" key="1">
    <citation type="submission" date="2017-04" db="EMBL/GenBank/DDBJ databases">
        <title>Kefir bacterial isolates.</title>
        <authorList>
            <person name="Kim Y."/>
            <person name="Blasche S."/>
            <person name="Patil K.R."/>
        </authorList>
    </citation>
    <scope>NUCLEOTIDE SEQUENCE [LARGE SCALE GENOMIC DNA]</scope>
    <source>
        <strain evidence="3 4">KR</strain>
    </source>
</reference>
<evidence type="ECO:0000259" key="1">
    <source>
        <dbReference type="Pfam" id="PF03428"/>
    </source>
</evidence>
<evidence type="ECO:0000313" key="3">
    <source>
        <dbReference type="EMBL" id="PAK76850.1"/>
    </source>
</evidence>
<evidence type="ECO:0000313" key="4">
    <source>
        <dbReference type="Proteomes" id="UP000216151"/>
    </source>
</evidence>
<dbReference type="InterPro" id="IPR021760">
    <property type="entry name" value="RepC_C"/>
</dbReference>
<feature type="domain" description="Plasmid replication protein C N-terminal" evidence="1">
    <location>
        <begin position="8"/>
        <end position="159"/>
    </location>
</feature>
<dbReference type="EMBL" id="NCXK01000039">
    <property type="protein sequence ID" value="PAK76850.1"/>
    <property type="molecule type" value="Genomic_DNA"/>
</dbReference>
<dbReference type="Proteomes" id="UP000216151">
    <property type="component" value="Unassembled WGS sequence"/>
</dbReference>
<gene>
    <name evidence="3" type="ORF">B8X00_12750</name>
</gene>
<name>A0A269XUB2_9PROT</name>
<dbReference type="InterPro" id="IPR005090">
    <property type="entry name" value="RepC_N"/>
</dbReference>